<evidence type="ECO:0000259" key="1">
    <source>
        <dbReference type="Pfam" id="PF13529"/>
    </source>
</evidence>
<proteinExistence type="predicted"/>
<organism evidence="2 3">
    <name type="scientific">Paenibacillus phytohabitans</name>
    <dbReference type="NCBI Taxonomy" id="2654978"/>
    <lineage>
        <taxon>Bacteria</taxon>
        <taxon>Bacillati</taxon>
        <taxon>Bacillota</taxon>
        <taxon>Bacilli</taxon>
        <taxon>Bacillales</taxon>
        <taxon>Paenibacillaceae</taxon>
        <taxon>Paenibacillus</taxon>
    </lineage>
</organism>
<protein>
    <recommendedName>
        <fullName evidence="1">Peptidase C39-like domain-containing protein</fullName>
    </recommendedName>
</protein>
<feature type="domain" description="Peptidase C39-like" evidence="1">
    <location>
        <begin position="13"/>
        <end position="167"/>
    </location>
</feature>
<dbReference type="Pfam" id="PF13529">
    <property type="entry name" value="Peptidase_C39_2"/>
    <property type="match status" value="1"/>
</dbReference>
<dbReference type="EMBL" id="WHOB01000089">
    <property type="protein sequence ID" value="NOU83128.1"/>
    <property type="molecule type" value="Genomic_DNA"/>
</dbReference>
<sequence>MSGQPSSRQLKAEPYTQWEAGVASPASACGPATMAALMEYWHTRMGRLFIPGASHFDSKAAHINYIYTHHGGTPWGMSVRSFAKGLRAYISHAAPRGKDSSRLLTVSVFNDISRYKAEIDASRPVALKFDKWFSLRWRGSYVYDYHWVLGIGYEDNADGTCTLIVHDNGVRHPGRGYIPGRERRISYPANQAILTMVALNIAESSEAP</sequence>
<gene>
    <name evidence="2" type="ORF">GC101_30145</name>
</gene>
<evidence type="ECO:0000313" key="3">
    <source>
        <dbReference type="Proteomes" id="UP000596857"/>
    </source>
</evidence>
<reference evidence="2 3" key="1">
    <citation type="submission" date="2019-10" db="EMBL/GenBank/DDBJ databases">
        <title>Description of Paenibacillus terricola sp. nov.</title>
        <authorList>
            <person name="Carlier A."/>
            <person name="Qi S."/>
        </authorList>
    </citation>
    <scope>NUCLEOTIDE SEQUENCE [LARGE SCALE GENOMIC DNA]</scope>
    <source>
        <strain evidence="2 3">LMG 31459</strain>
    </source>
</reference>
<dbReference type="Proteomes" id="UP000596857">
    <property type="component" value="Unassembled WGS sequence"/>
</dbReference>
<evidence type="ECO:0000313" key="2">
    <source>
        <dbReference type="EMBL" id="NOU83128.1"/>
    </source>
</evidence>
<dbReference type="RefSeq" id="WP_171720348.1">
    <property type="nucleotide sequence ID" value="NZ_WHOB01000089.1"/>
</dbReference>
<keyword evidence="3" id="KW-1185">Reference proteome</keyword>
<comment type="caution">
    <text evidence="2">The sequence shown here is derived from an EMBL/GenBank/DDBJ whole genome shotgun (WGS) entry which is preliminary data.</text>
</comment>
<accession>A0ABX1YPX8</accession>
<dbReference type="InterPro" id="IPR039564">
    <property type="entry name" value="Peptidase_C39-like"/>
</dbReference>
<name>A0ABX1YPX8_9BACL</name>